<organism evidence="1">
    <name type="scientific">Salix viminalis</name>
    <name type="common">Common osier</name>
    <name type="synonym">Basket willow</name>
    <dbReference type="NCBI Taxonomy" id="40686"/>
    <lineage>
        <taxon>Eukaryota</taxon>
        <taxon>Viridiplantae</taxon>
        <taxon>Streptophyta</taxon>
        <taxon>Embryophyta</taxon>
        <taxon>Tracheophyta</taxon>
        <taxon>Spermatophyta</taxon>
        <taxon>Magnoliopsida</taxon>
        <taxon>eudicotyledons</taxon>
        <taxon>Gunneridae</taxon>
        <taxon>Pentapetalae</taxon>
        <taxon>rosids</taxon>
        <taxon>fabids</taxon>
        <taxon>Malpighiales</taxon>
        <taxon>Salicaceae</taxon>
        <taxon>Saliceae</taxon>
        <taxon>Salix</taxon>
    </lineage>
</organism>
<name>A0A6N2K5X2_SALVM</name>
<sequence length="115" mass="13898">MIKKRVSMCRSLCVAVEGSHSSSDFIRTLLTSRLIELFFLTRFLAHHRNRRTCMIWQYLQLCMKFLKVTTAPSLHTDRQEQGRHTQWKEERGKRTENFQVMPVLYQEQLNKYLKY</sequence>
<proteinExistence type="predicted"/>
<evidence type="ECO:0000313" key="1">
    <source>
        <dbReference type="EMBL" id="VFU22984.1"/>
    </source>
</evidence>
<dbReference type="AlphaFoldDB" id="A0A6N2K5X2"/>
<protein>
    <submittedName>
        <fullName evidence="1">Uncharacterized protein</fullName>
    </submittedName>
</protein>
<accession>A0A6N2K5X2</accession>
<dbReference type="EMBL" id="CAADRP010000102">
    <property type="protein sequence ID" value="VFU22984.1"/>
    <property type="molecule type" value="Genomic_DNA"/>
</dbReference>
<reference evidence="1" key="1">
    <citation type="submission" date="2019-03" db="EMBL/GenBank/DDBJ databases">
        <authorList>
            <person name="Mank J."/>
            <person name="Almeida P."/>
        </authorList>
    </citation>
    <scope>NUCLEOTIDE SEQUENCE</scope>
    <source>
        <strain evidence="1">78183</strain>
    </source>
</reference>
<gene>
    <name evidence="1" type="ORF">SVIM_LOCUS29482</name>
</gene>